<dbReference type="Proteomes" id="UP000807025">
    <property type="component" value="Unassembled WGS sequence"/>
</dbReference>
<dbReference type="PANTHER" id="PTHR33096">
    <property type="entry name" value="CXC2 DOMAIN-CONTAINING PROTEIN"/>
    <property type="match status" value="1"/>
</dbReference>
<name>A0A9P5ZRG2_PLEER</name>
<protein>
    <recommendedName>
        <fullName evidence="1">CxC2-like cysteine cluster KDZ transposase-associated domain-containing protein</fullName>
    </recommendedName>
</protein>
<feature type="domain" description="CxC2-like cysteine cluster KDZ transposase-associated" evidence="1">
    <location>
        <begin position="105"/>
        <end position="207"/>
    </location>
</feature>
<keyword evidence="3" id="KW-1185">Reference proteome</keyword>
<dbReference type="OrthoDB" id="2682806at2759"/>
<evidence type="ECO:0000313" key="3">
    <source>
        <dbReference type="Proteomes" id="UP000807025"/>
    </source>
</evidence>
<organism evidence="2 3">
    <name type="scientific">Pleurotus eryngii</name>
    <name type="common">Boletus of the steppes</name>
    <dbReference type="NCBI Taxonomy" id="5323"/>
    <lineage>
        <taxon>Eukaryota</taxon>
        <taxon>Fungi</taxon>
        <taxon>Dikarya</taxon>
        <taxon>Basidiomycota</taxon>
        <taxon>Agaricomycotina</taxon>
        <taxon>Agaricomycetes</taxon>
        <taxon>Agaricomycetidae</taxon>
        <taxon>Agaricales</taxon>
        <taxon>Pleurotineae</taxon>
        <taxon>Pleurotaceae</taxon>
        <taxon>Pleurotus</taxon>
    </lineage>
</organism>
<evidence type="ECO:0000259" key="1">
    <source>
        <dbReference type="Pfam" id="PF18803"/>
    </source>
</evidence>
<gene>
    <name evidence="2" type="ORF">BDN71DRAFT_1484473</name>
</gene>
<proteinExistence type="predicted"/>
<dbReference type="PANTHER" id="PTHR33096:SF1">
    <property type="entry name" value="CXC1-LIKE CYSTEINE CLUSTER ASSOCIATED WITH KDZ TRANSPOSASES DOMAIN-CONTAINING PROTEIN"/>
    <property type="match status" value="1"/>
</dbReference>
<reference evidence="2" key="1">
    <citation type="submission" date="2020-11" db="EMBL/GenBank/DDBJ databases">
        <authorList>
            <consortium name="DOE Joint Genome Institute"/>
            <person name="Ahrendt S."/>
            <person name="Riley R."/>
            <person name="Andreopoulos W."/>
            <person name="Labutti K."/>
            <person name="Pangilinan J."/>
            <person name="Ruiz-Duenas F.J."/>
            <person name="Barrasa J.M."/>
            <person name="Sanchez-Garcia M."/>
            <person name="Camarero S."/>
            <person name="Miyauchi S."/>
            <person name="Serrano A."/>
            <person name="Linde D."/>
            <person name="Babiker R."/>
            <person name="Drula E."/>
            <person name="Ayuso-Fernandez I."/>
            <person name="Pacheco R."/>
            <person name="Padilla G."/>
            <person name="Ferreira P."/>
            <person name="Barriuso J."/>
            <person name="Kellner H."/>
            <person name="Castanera R."/>
            <person name="Alfaro M."/>
            <person name="Ramirez L."/>
            <person name="Pisabarro A.G."/>
            <person name="Kuo A."/>
            <person name="Tritt A."/>
            <person name="Lipzen A."/>
            <person name="He G."/>
            <person name="Yan M."/>
            <person name="Ng V."/>
            <person name="Cullen D."/>
            <person name="Martin F."/>
            <person name="Rosso M.-N."/>
            <person name="Henrissat B."/>
            <person name="Hibbett D."/>
            <person name="Martinez A.T."/>
            <person name="Grigoriev I.V."/>
        </authorList>
    </citation>
    <scope>NUCLEOTIDE SEQUENCE</scope>
    <source>
        <strain evidence="2">ATCC 90797</strain>
    </source>
</reference>
<evidence type="ECO:0000313" key="2">
    <source>
        <dbReference type="EMBL" id="KAF9490486.1"/>
    </source>
</evidence>
<dbReference type="CDD" id="cd19757">
    <property type="entry name" value="Bbox1"/>
    <property type="match status" value="1"/>
</dbReference>
<accession>A0A9P5ZRG2</accession>
<sequence length="966" mass="111175">MPTDGSGLVVKTKAKRYVNSDAPLLTWKLQYRQHYLDAALLLDGRGRHNLQGCTSCQDPDPIYRCLDCHGYWMYCQKCIVEIHRSEPLHLLEKWTDDDFFEKCTLRDLGLRIQLGHPKTVSCPMVKRGHIDFVLIHTNGIHLVAVDFCGCPDKREHYDQILDVGWWPSSPLDPQTATMFQLLRLFHSLNLQGCIPATDFYRSLEQLNHGDGLVCLPDRLQQFMLTVREWRHIRMAKRGGHGNDPTGLNATKQSELAVPCRSCPHPGINLPQGWEREPPNTRWLYGLLLQEDANFKQKSRLRSTDGRDPALGPGWAIFVGGDTYFAHLSNYVDQEEINHCVGFAALWSANNRRSKGLRATGVGSVSCAHNDSFRPNGLGDLQKGEHYVNMDYIFLSSIMATSLLLVTISYDIACQWFRNFFTRMDQLPVHLQLSPAINLRFRIPKFHLAAHKEICHAPFSLNYTKWVGRTDGEGVERMWSWLNKVAHSTSMMGYGGRQDTLDDFCNFWNWRKMVNLGSSLLQRMTLAIPQATVHRQAFRAFTDGLREHHTAELLEWESQVRAWELDQSKPCPFDLPHDDLRMADIKKAMAEEDHLREERGNGTYSDTSPSAFLISGMDIEETQQELRVAASKRDLTTVEATQLQTSRTNLLKRIKRFRETQPMYMSGLSDYLKQFPSDETTSTPELMPLYLPSFFPAAQQHLICQPNLNELEDRLRFAQTTEVLSNLRRQLRTRSFANSYKTRNAHSQGAYTRSRLLQNQIEVRIWAIRGQYDNARAALLSLRGPGDWETSLRLLHAEDIRGINERALTAEEQEEYRHARLLAGVSPESVQNELDGRGVTSLRVEWVKARARADRWQEEVLLLEEEMRRAIAFCKWKAEYWDNAATTRCPDDIDLREGIRAYAYRQAANERRRASQWKDKWQAIREHARLVMNEQHGQIDDGLTVPPALIVELDLEDDVETDKGDEI</sequence>
<dbReference type="Pfam" id="PF18803">
    <property type="entry name" value="CxC2"/>
    <property type="match status" value="1"/>
</dbReference>
<dbReference type="Pfam" id="PF18758">
    <property type="entry name" value="KDZ"/>
    <property type="match status" value="1"/>
</dbReference>
<dbReference type="AlphaFoldDB" id="A0A9P5ZRG2"/>
<comment type="caution">
    <text evidence="2">The sequence shown here is derived from an EMBL/GenBank/DDBJ whole genome shotgun (WGS) entry which is preliminary data.</text>
</comment>
<dbReference type="InterPro" id="IPR041457">
    <property type="entry name" value="CxC2_KDZ-assoc"/>
</dbReference>
<dbReference type="EMBL" id="MU154640">
    <property type="protein sequence ID" value="KAF9490486.1"/>
    <property type="molecule type" value="Genomic_DNA"/>
</dbReference>
<dbReference type="InterPro" id="IPR040521">
    <property type="entry name" value="KDZ"/>
</dbReference>